<feature type="transmembrane region" description="Helical" evidence="1">
    <location>
        <begin position="6"/>
        <end position="26"/>
    </location>
</feature>
<keyword evidence="1" id="KW-0812">Transmembrane</keyword>
<dbReference type="Proteomes" id="UP000566985">
    <property type="component" value="Unassembled WGS sequence"/>
</dbReference>
<proteinExistence type="predicted"/>
<comment type="caution">
    <text evidence="2">The sequence shown here is derived from an EMBL/GenBank/DDBJ whole genome shotgun (WGS) entry which is preliminary data.</text>
</comment>
<dbReference type="AlphaFoldDB" id="A0A7Y6NAD2"/>
<accession>A0A7Y6NAD2</accession>
<keyword evidence="1" id="KW-1133">Transmembrane helix</keyword>
<dbReference type="RefSeq" id="WP_089561035.1">
    <property type="nucleotide sequence ID" value="NZ_CAUQFK010000060.1"/>
</dbReference>
<name>A0A7Y6NAD2_9GAMM</name>
<reference evidence="2 3" key="1">
    <citation type="submission" date="2020-05" db="EMBL/GenBank/DDBJ databases">
        <title>Whole Genome Sequences of Enterobacteriales Associated with the International Space Station.</title>
        <authorList>
            <person name="Bharadwaj A."/>
            <person name="Daudu R."/>
            <person name="Singh N."/>
            <person name="Wood J."/>
            <person name="Debieu M."/>
            <person name="Mason C."/>
            <person name="Wang C."/>
            <person name="Venkateswaran K."/>
        </authorList>
    </citation>
    <scope>NUCLEOTIDE SEQUENCE [LARGE SCALE GENOMIC DNA]</scope>
    <source>
        <strain evidence="2 3">IF5SW-B1</strain>
    </source>
</reference>
<evidence type="ECO:0000313" key="3">
    <source>
        <dbReference type="Proteomes" id="UP000566985"/>
    </source>
</evidence>
<evidence type="ECO:0000313" key="2">
    <source>
        <dbReference type="EMBL" id="NUY94865.1"/>
    </source>
</evidence>
<sequence>MPYQRFMYLTTILAVVLSYLTLPAVIKGIKVNPQIAWLIAHPDITFDRFSECKQHVSDANGCYNAYSAAVQLAEAHDCSEDGLKRRLRFKRLTEHAADSVLENELNKACPGRVEASRIATDQLTVTPSAAR</sequence>
<gene>
    <name evidence="2" type="ORF">HU668_00145</name>
</gene>
<dbReference type="EMBL" id="JABWPM010000001">
    <property type="protein sequence ID" value="NUY94865.1"/>
    <property type="molecule type" value="Genomic_DNA"/>
</dbReference>
<dbReference type="GeneID" id="57343521"/>
<organism evidence="2 3">
    <name type="scientific">Pantoea brenneri</name>
    <dbReference type="NCBI Taxonomy" id="472694"/>
    <lineage>
        <taxon>Bacteria</taxon>
        <taxon>Pseudomonadati</taxon>
        <taxon>Pseudomonadota</taxon>
        <taxon>Gammaproteobacteria</taxon>
        <taxon>Enterobacterales</taxon>
        <taxon>Erwiniaceae</taxon>
        <taxon>Pantoea</taxon>
    </lineage>
</organism>
<evidence type="ECO:0000256" key="1">
    <source>
        <dbReference type="SAM" id="Phobius"/>
    </source>
</evidence>
<protein>
    <submittedName>
        <fullName evidence="2">Uncharacterized protein</fullName>
    </submittedName>
</protein>
<keyword evidence="1" id="KW-0472">Membrane</keyword>